<dbReference type="AlphaFoldDB" id="A0A0D9NK75"/>
<dbReference type="PROSITE" id="PS50109">
    <property type="entry name" value="HIS_KIN"/>
    <property type="match status" value="1"/>
</dbReference>
<evidence type="ECO:0000256" key="1">
    <source>
        <dbReference type="ARBA" id="ARBA00022553"/>
    </source>
</evidence>
<dbReference type="Pfam" id="PF00512">
    <property type="entry name" value="HisKA"/>
    <property type="match status" value="1"/>
</dbReference>
<dbReference type="SMART" id="SM00387">
    <property type="entry name" value="HATPase_c"/>
    <property type="match status" value="1"/>
</dbReference>
<dbReference type="SUPFAM" id="SSF55785">
    <property type="entry name" value="PYP-like sensor domain (PAS domain)"/>
    <property type="match status" value="2"/>
</dbReference>
<dbReference type="InterPro" id="IPR003594">
    <property type="entry name" value="HATPase_dom"/>
</dbReference>
<dbReference type="InterPro" id="IPR005467">
    <property type="entry name" value="His_kinase_dom"/>
</dbReference>
<evidence type="ECO:0000259" key="6">
    <source>
        <dbReference type="PROSITE" id="PS50110"/>
    </source>
</evidence>
<feature type="domain" description="Response regulatory" evidence="6">
    <location>
        <begin position="562"/>
        <end position="679"/>
    </location>
</feature>
<evidence type="ECO:0000256" key="4">
    <source>
        <dbReference type="SAM" id="MobiDB-lite"/>
    </source>
</evidence>
<feature type="domain" description="PAC" evidence="8">
    <location>
        <begin position="227"/>
        <end position="278"/>
    </location>
</feature>
<dbReference type="SMART" id="SM00091">
    <property type="entry name" value="PAS"/>
    <property type="match status" value="2"/>
</dbReference>
<dbReference type="GO" id="GO:0000155">
    <property type="term" value="F:phosphorelay sensor kinase activity"/>
    <property type="evidence" value="ECO:0007669"/>
    <property type="project" value="InterPro"/>
</dbReference>
<dbReference type="SUPFAM" id="SSF47384">
    <property type="entry name" value="Homodimeric domain of signal transducing histidine kinase"/>
    <property type="match status" value="1"/>
</dbReference>
<organism evidence="9 10">
    <name type="scientific">Metarhizium anisopliae BRIP 53293</name>
    <dbReference type="NCBI Taxonomy" id="1291518"/>
    <lineage>
        <taxon>Eukaryota</taxon>
        <taxon>Fungi</taxon>
        <taxon>Dikarya</taxon>
        <taxon>Ascomycota</taxon>
        <taxon>Pezizomycotina</taxon>
        <taxon>Sordariomycetes</taxon>
        <taxon>Hypocreomycetidae</taxon>
        <taxon>Hypocreales</taxon>
        <taxon>Clavicipitaceae</taxon>
        <taxon>Metarhizium</taxon>
    </lineage>
</organism>
<dbReference type="FunFam" id="3.30.450.20:FF:000136">
    <property type="entry name" value="Sensor histidine kinase/response regulator Fos-1"/>
    <property type="match status" value="1"/>
</dbReference>
<dbReference type="PROSITE" id="PS50110">
    <property type="entry name" value="RESPONSE_REGULATORY"/>
    <property type="match status" value="1"/>
</dbReference>
<evidence type="ECO:0000313" key="9">
    <source>
        <dbReference type="EMBL" id="KJK74487.1"/>
    </source>
</evidence>
<feature type="domain" description="Histidine kinase" evidence="5">
    <location>
        <begin position="293"/>
        <end position="514"/>
    </location>
</feature>
<dbReference type="PROSITE" id="PS50113">
    <property type="entry name" value="PAC"/>
    <property type="match status" value="1"/>
</dbReference>
<dbReference type="Gene3D" id="3.40.50.2300">
    <property type="match status" value="1"/>
</dbReference>
<dbReference type="PRINTS" id="PR00344">
    <property type="entry name" value="BCTRLSENSOR"/>
</dbReference>
<dbReference type="CDD" id="cd00130">
    <property type="entry name" value="PAS"/>
    <property type="match status" value="1"/>
</dbReference>
<feature type="region of interest" description="Disordered" evidence="4">
    <location>
        <begin position="517"/>
        <end position="539"/>
    </location>
</feature>
<gene>
    <name evidence="9" type="ORF">H634G_10184</name>
</gene>
<evidence type="ECO:0000256" key="3">
    <source>
        <dbReference type="PROSITE-ProRule" id="PRU00169"/>
    </source>
</evidence>
<dbReference type="InterPro" id="IPR003661">
    <property type="entry name" value="HisK_dim/P_dom"/>
</dbReference>
<dbReference type="Gene3D" id="1.10.287.130">
    <property type="match status" value="1"/>
</dbReference>
<dbReference type="NCBIfam" id="TIGR00229">
    <property type="entry name" value="sensory_box"/>
    <property type="match status" value="1"/>
</dbReference>
<reference evidence="10" key="1">
    <citation type="journal article" date="2014" name="BMC Genomics">
        <title>The genome sequence of the biocontrol fungus Metarhizium anisopliae and comparative genomics of Metarhizium species.</title>
        <authorList>
            <person name="Pattemore J.A."/>
            <person name="Hane J.K."/>
            <person name="Williams A.H."/>
            <person name="Wilson B.A."/>
            <person name="Stodart B.J."/>
            <person name="Ash G.J."/>
        </authorList>
    </citation>
    <scope>NUCLEOTIDE SEQUENCE [LARGE SCALE GENOMIC DNA]</scope>
    <source>
        <strain evidence="10">BRIP 53293</strain>
    </source>
</reference>
<dbReference type="CDD" id="cd16922">
    <property type="entry name" value="HATPase_EvgS-ArcB-TorS-like"/>
    <property type="match status" value="1"/>
</dbReference>
<sequence>MQETRLSAEAGSEPADCAELGIDSFWDATPVPTLVVSGGYRVRSASRSIETRWNHSTKDLIGRDIFDVLYGGSVLERFDRIPLASAIENAIASRALRLCPNAYKGGETSWSARIIPLFKNEELQFLVMEFDQEETLFSKDASHDGSATDRLNDEMFRLLVHAVKDYAIFLLDTRGYVATWNTGAELLKGYKREDIVGRHFSNFYGDEDLRAGKPERELMTCLRQGRVEDEGWRYRQDGSKFWANVVITAVYRHGVHIGFGKVTRDLTERRENELRLIAAYEESSRLKNDFLANVSHEIRTPMHGLLSACALLLDTSLSEDQRETANMIAESGQVLLGVINSILDYSKLASGTFSITPEVFGVGGLVASVVRTAQTTLMPGVDMKLRLAPDLPRLARGDRLRFRQILQNIIDNAAKFTDAGCISVSCSVREETETAYSILTEVTDTGMGVKNSAIKDLFQPFMQSEGSINKRFQGTGLGLSIAKSLAVLMGGDLGYRPNPLCQGSIFWFAVRLDKTTTTTTGEQPDDADKTPSSHWSTGEAALGSDDAAAALARWKEAGSTMRILVVEDNIINQKVLVGMLHSFGLNNIAVASDGAQAAAMVNTAQGEFAMVLMDVSMPVMDGFEATASIRRLGSSVPIVAMTANALHGYREKCIRCGMDDYVPKPVGRNVLLQKLLLWLDPSKRPQPVQPARRVSIRRRFGVRMWNGALVFGRPGELLYWERLVRDASCSA</sequence>
<dbReference type="Pfam" id="PF13426">
    <property type="entry name" value="PAS_9"/>
    <property type="match status" value="1"/>
</dbReference>
<dbReference type="STRING" id="1291518.A0A0D9NK75"/>
<dbReference type="InterPro" id="IPR000700">
    <property type="entry name" value="PAS-assoc_C"/>
</dbReference>
<dbReference type="Gene3D" id="3.30.450.20">
    <property type="entry name" value="PAS domain"/>
    <property type="match status" value="1"/>
</dbReference>
<dbReference type="Gene3D" id="3.30.565.10">
    <property type="entry name" value="Histidine kinase-like ATPase, C-terminal domain"/>
    <property type="match status" value="1"/>
</dbReference>
<dbReference type="InterPro" id="IPR000014">
    <property type="entry name" value="PAS"/>
</dbReference>
<dbReference type="InterPro" id="IPR036097">
    <property type="entry name" value="HisK_dim/P_sf"/>
</dbReference>
<dbReference type="PANTHER" id="PTHR45339">
    <property type="entry name" value="HYBRID SIGNAL TRANSDUCTION HISTIDINE KINASE J"/>
    <property type="match status" value="1"/>
</dbReference>
<dbReference type="PANTHER" id="PTHR45339:SF1">
    <property type="entry name" value="HYBRID SIGNAL TRANSDUCTION HISTIDINE KINASE J"/>
    <property type="match status" value="1"/>
</dbReference>
<keyword evidence="2" id="KW-0902">Two-component regulatory system</keyword>
<dbReference type="InterPro" id="IPR035965">
    <property type="entry name" value="PAS-like_dom_sf"/>
</dbReference>
<dbReference type="SUPFAM" id="SSF52172">
    <property type="entry name" value="CheY-like"/>
    <property type="match status" value="1"/>
</dbReference>
<keyword evidence="10" id="KW-1185">Reference proteome</keyword>
<dbReference type="SMART" id="SM00388">
    <property type="entry name" value="HisKA"/>
    <property type="match status" value="1"/>
</dbReference>
<dbReference type="EMBL" id="KE384758">
    <property type="protein sequence ID" value="KJK74487.1"/>
    <property type="molecule type" value="Genomic_DNA"/>
</dbReference>
<dbReference type="CDD" id="cd00082">
    <property type="entry name" value="HisKA"/>
    <property type="match status" value="1"/>
</dbReference>
<dbReference type="InterPro" id="IPR036890">
    <property type="entry name" value="HATPase_C_sf"/>
</dbReference>
<evidence type="ECO:0000313" key="10">
    <source>
        <dbReference type="Proteomes" id="UP000054544"/>
    </source>
</evidence>
<feature type="domain" description="PAS" evidence="7">
    <location>
        <begin position="152"/>
        <end position="225"/>
    </location>
</feature>
<dbReference type="SMART" id="SM00448">
    <property type="entry name" value="REC"/>
    <property type="match status" value="1"/>
</dbReference>
<dbReference type="Pfam" id="PF02518">
    <property type="entry name" value="HATPase_c"/>
    <property type="match status" value="1"/>
</dbReference>
<protein>
    <submittedName>
        <fullName evidence="9">Two-component system protein A</fullName>
    </submittedName>
</protein>
<evidence type="ECO:0000259" key="5">
    <source>
        <dbReference type="PROSITE" id="PS50109"/>
    </source>
</evidence>
<dbReference type="SUPFAM" id="SSF55874">
    <property type="entry name" value="ATPase domain of HSP90 chaperone/DNA topoisomerase II/histidine kinase"/>
    <property type="match status" value="1"/>
</dbReference>
<dbReference type="InterPro" id="IPR011006">
    <property type="entry name" value="CheY-like_superfamily"/>
</dbReference>
<name>A0A0D9NK75_METAN</name>
<evidence type="ECO:0000259" key="7">
    <source>
        <dbReference type="PROSITE" id="PS50112"/>
    </source>
</evidence>
<evidence type="ECO:0000256" key="2">
    <source>
        <dbReference type="ARBA" id="ARBA00023012"/>
    </source>
</evidence>
<dbReference type="Pfam" id="PF00072">
    <property type="entry name" value="Response_reg"/>
    <property type="match status" value="1"/>
</dbReference>
<proteinExistence type="predicted"/>
<dbReference type="OrthoDB" id="60033at2759"/>
<dbReference type="Proteomes" id="UP000054544">
    <property type="component" value="Unassembled WGS sequence"/>
</dbReference>
<dbReference type="InterPro" id="IPR001789">
    <property type="entry name" value="Sig_transdc_resp-reg_receiver"/>
</dbReference>
<dbReference type="CDD" id="cd17546">
    <property type="entry name" value="REC_hyHK_CKI1_RcsC-like"/>
    <property type="match status" value="1"/>
</dbReference>
<evidence type="ECO:0000259" key="8">
    <source>
        <dbReference type="PROSITE" id="PS50113"/>
    </source>
</evidence>
<dbReference type="PROSITE" id="PS50112">
    <property type="entry name" value="PAS"/>
    <property type="match status" value="1"/>
</dbReference>
<accession>A0A0D9NK75</accession>
<dbReference type="InterPro" id="IPR004358">
    <property type="entry name" value="Sig_transdc_His_kin-like_C"/>
</dbReference>
<keyword evidence="1 3" id="KW-0597">Phosphoprotein</keyword>
<feature type="modified residue" description="4-aspartylphosphate" evidence="3">
    <location>
        <position position="614"/>
    </location>
</feature>